<dbReference type="GO" id="GO:0005675">
    <property type="term" value="C:transcription factor TFIIH holo complex"/>
    <property type="evidence" value="ECO:0007669"/>
    <property type="project" value="TreeGrafter"/>
</dbReference>
<dbReference type="GO" id="GO:0001671">
    <property type="term" value="F:ATPase activator activity"/>
    <property type="evidence" value="ECO:0007669"/>
    <property type="project" value="InterPro"/>
</dbReference>
<reference evidence="10" key="1">
    <citation type="submission" date="2020-09" db="EMBL/GenBank/DDBJ databases">
        <authorList>
            <person name="Kikuchi T."/>
        </authorList>
    </citation>
    <scope>NUCLEOTIDE SEQUENCE</scope>
    <source>
        <strain evidence="10">SH1</strain>
    </source>
</reference>
<dbReference type="PANTHER" id="PTHR13152:SF0">
    <property type="entry name" value="GENERAL TRANSCRIPTION FACTOR IIH SUBUNIT 4"/>
    <property type="match status" value="1"/>
</dbReference>
<keyword evidence="5 8" id="KW-0804">Transcription</keyword>
<keyword evidence="11" id="KW-1185">Reference proteome</keyword>
<dbReference type="GO" id="GO:0000439">
    <property type="term" value="C:transcription factor TFIIH core complex"/>
    <property type="evidence" value="ECO:0007669"/>
    <property type="project" value="InterPro"/>
</dbReference>
<evidence type="ECO:0000256" key="5">
    <source>
        <dbReference type="ARBA" id="ARBA00023163"/>
    </source>
</evidence>
<dbReference type="EMBL" id="CAJFDH010000004">
    <property type="protein sequence ID" value="CAD5221589.1"/>
    <property type="molecule type" value="Genomic_DNA"/>
</dbReference>
<dbReference type="Pfam" id="PF03849">
    <property type="entry name" value="Tfb2"/>
    <property type="match status" value="1"/>
</dbReference>
<organism evidence="10 11">
    <name type="scientific">Bursaphelenchus okinawaensis</name>
    <dbReference type="NCBI Taxonomy" id="465554"/>
    <lineage>
        <taxon>Eukaryota</taxon>
        <taxon>Metazoa</taxon>
        <taxon>Ecdysozoa</taxon>
        <taxon>Nematoda</taxon>
        <taxon>Chromadorea</taxon>
        <taxon>Rhabditida</taxon>
        <taxon>Tylenchina</taxon>
        <taxon>Tylenchomorpha</taxon>
        <taxon>Aphelenchoidea</taxon>
        <taxon>Aphelenchoididae</taxon>
        <taxon>Bursaphelenchus</taxon>
    </lineage>
</organism>
<sequence>MDALESRPFLAYLSRLDIDIVKRLFESKSACLAILRMLPPLVQKCVLLMVFKTDLRLENECNRNYRSSVGESIVLLQKLYILSEDDPPELNIDFRMNYLQSLMKPLFSIVGLNPVTRIDEKVQKAASRDLYKKALERWECVLSYLALPDSAANVSMATVDLFEHIGFIKRKGDMSSRDITSLGFQFLLLGRAEQIWSYLMYYLKYIELSQQDVFPYVEFFLKLCLCVDPGDLSETSQNVDGEKLPATPYVIDEEWPDVIKSGFLKHLRELGLVFIRKSKDGFFFITPLMSLLLAGDGERDVALENTRQKGFLIAETNYRLSVYSSSSLHLSILNQFAEILARFNNMAVGVMTRDTVRQALQRGITARQITQYLRANSHPRAVETHGQYHCVPPTVVDQIHLWEEERERLQCQDCAVYSMFDSDEQYEQLKNFSTDRGFLLYGDDIQRVIVVTTEGHELVREWYHSLNENRHF</sequence>
<feature type="domain" description="Transcription factor Tfb2 C-terminal" evidence="9">
    <location>
        <begin position="397"/>
        <end position="463"/>
    </location>
</feature>
<comment type="function">
    <text evidence="8">Component of the general transcription and DNA repair factor IIH (TFIIH) core complex which is involved in general and transcription-coupled nucleotide excision repair (NER) of damaged DNA.</text>
</comment>
<evidence type="ECO:0000256" key="8">
    <source>
        <dbReference type="RuleBase" id="RU364024"/>
    </source>
</evidence>
<dbReference type="InterPro" id="IPR040662">
    <property type="entry name" value="Tfb2_C"/>
</dbReference>
<evidence type="ECO:0000256" key="6">
    <source>
        <dbReference type="ARBA" id="ARBA00023204"/>
    </source>
</evidence>
<evidence type="ECO:0000256" key="7">
    <source>
        <dbReference type="ARBA" id="ARBA00023242"/>
    </source>
</evidence>
<protein>
    <recommendedName>
        <fullName evidence="8">General transcription factor IIH subunit 4</fullName>
    </recommendedName>
</protein>
<dbReference type="PANTHER" id="PTHR13152">
    <property type="entry name" value="TFIIH, POLYPEPTIDE 4"/>
    <property type="match status" value="1"/>
</dbReference>
<dbReference type="Proteomes" id="UP000614601">
    <property type="component" value="Unassembled WGS sequence"/>
</dbReference>
<keyword evidence="6 8" id="KW-0234">DNA repair</keyword>
<dbReference type="Gene3D" id="3.30.70.2610">
    <property type="match status" value="1"/>
</dbReference>
<proteinExistence type="inferred from homology"/>
<keyword evidence="3 8" id="KW-0227">DNA damage</keyword>
<evidence type="ECO:0000313" key="11">
    <source>
        <dbReference type="Proteomes" id="UP000614601"/>
    </source>
</evidence>
<gene>
    <name evidence="10" type="ORF">BOKJ2_LOCUS9520</name>
</gene>
<evidence type="ECO:0000256" key="2">
    <source>
        <dbReference type="ARBA" id="ARBA00007132"/>
    </source>
</evidence>
<comment type="caution">
    <text evidence="10">The sequence shown here is derived from an EMBL/GenBank/DDBJ whole genome shotgun (WGS) entry which is preliminary data.</text>
</comment>
<evidence type="ECO:0000256" key="3">
    <source>
        <dbReference type="ARBA" id="ARBA00022763"/>
    </source>
</evidence>
<comment type="similarity">
    <text evidence="2 8">Belongs to the TFB2 family.</text>
</comment>
<dbReference type="GO" id="GO:0006289">
    <property type="term" value="P:nucleotide-excision repair"/>
    <property type="evidence" value="ECO:0007669"/>
    <property type="project" value="InterPro"/>
</dbReference>
<dbReference type="AlphaFoldDB" id="A0A811L374"/>
<dbReference type="Pfam" id="PF18307">
    <property type="entry name" value="Tfb2_C"/>
    <property type="match status" value="1"/>
</dbReference>
<evidence type="ECO:0000256" key="1">
    <source>
        <dbReference type="ARBA" id="ARBA00004123"/>
    </source>
</evidence>
<evidence type="ECO:0000313" key="10">
    <source>
        <dbReference type="EMBL" id="CAD5221589.1"/>
    </source>
</evidence>
<evidence type="ECO:0000259" key="9">
    <source>
        <dbReference type="Pfam" id="PF18307"/>
    </source>
</evidence>
<dbReference type="Proteomes" id="UP000783686">
    <property type="component" value="Unassembled WGS sequence"/>
</dbReference>
<comment type="subcellular location">
    <subcellularLocation>
        <location evidence="1 8">Nucleus</location>
    </subcellularLocation>
</comment>
<keyword evidence="7 8" id="KW-0539">Nucleus</keyword>
<dbReference type="GO" id="GO:0003690">
    <property type="term" value="F:double-stranded DNA binding"/>
    <property type="evidence" value="ECO:0007669"/>
    <property type="project" value="TreeGrafter"/>
</dbReference>
<dbReference type="OrthoDB" id="364513at2759"/>
<name>A0A811L374_9BILA</name>
<evidence type="ECO:0000256" key="4">
    <source>
        <dbReference type="ARBA" id="ARBA00023015"/>
    </source>
</evidence>
<dbReference type="InterPro" id="IPR004598">
    <property type="entry name" value="TFIIH_p52/Tfb2"/>
</dbReference>
<accession>A0A811L374</accession>
<dbReference type="EMBL" id="CAJFCW020000004">
    <property type="protein sequence ID" value="CAG9115222.1"/>
    <property type="molecule type" value="Genomic_DNA"/>
</dbReference>
<keyword evidence="4 8" id="KW-0805">Transcription regulation</keyword>